<name>A0ABT8MFD4_9GAMM</name>
<evidence type="ECO:0000256" key="3">
    <source>
        <dbReference type="ARBA" id="ARBA00049244"/>
    </source>
</evidence>
<dbReference type="Pfam" id="PF13177">
    <property type="entry name" value="DNA_pol3_delta2"/>
    <property type="match status" value="1"/>
</dbReference>
<dbReference type="Proteomes" id="UP001169491">
    <property type="component" value="Unassembled WGS sequence"/>
</dbReference>
<comment type="caution">
    <text evidence="4">The sequence shown here is derived from an EMBL/GenBank/DDBJ whole genome shotgun (WGS) entry which is preliminary data.</text>
</comment>
<evidence type="ECO:0000313" key="5">
    <source>
        <dbReference type="Proteomes" id="UP001169491"/>
    </source>
</evidence>
<dbReference type="EC" id="2.7.7.7" evidence="1"/>
<keyword evidence="5" id="KW-1185">Reference proteome</keyword>
<dbReference type="RefSeq" id="WP_301834239.1">
    <property type="nucleotide sequence ID" value="NZ_JAGGJC010000001.1"/>
</dbReference>
<evidence type="ECO:0000256" key="2">
    <source>
        <dbReference type="ARBA" id="ARBA00022932"/>
    </source>
</evidence>
<protein>
    <recommendedName>
        <fullName evidence="1">DNA-directed DNA polymerase</fullName>
        <ecNumber evidence="1">2.7.7.7</ecNumber>
    </recommendedName>
</protein>
<dbReference type="PANTHER" id="PTHR11669:SF8">
    <property type="entry name" value="DNA POLYMERASE III SUBUNIT DELTA"/>
    <property type="match status" value="1"/>
</dbReference>
<dbReference type="Gene3D" id="3.40.50.300">
    <property type="entry name" value="P-loop containing nucleotide triphosphate hydrolases"/>
    <property type="match status" value="1"/>
</dbReference>
<dbReference type="SUPFAM" id="SSF52540">
    <property type="entry name" value="P-loop containing nucleoside triphosphate hydrolases"/>
    <property type="match status" value="1"/>
</dbReference>
<dbReference type="InterPro" id="IPR050238">
    <property type="entry name" value="DNA_Rep/Repair_Clamp_Loader"/>
</dbReference>
<dbReference type="PANTHER" id="PTHR11669">
    <property type="entry name" value="REPLICATION FACTOR C / DNA POLYMERASE III GAMMA-TAU SUBUNIT"/>
    <property type="match status" value="1"/>
</dbReference>
<keyword evidence="2" id="KW-0239">DNA-directed DNA polymerase</keyword>
<sequence>MSLPWLRENWLQLVSEHGSGKLSHAHCVPWQPDLGAEAFIREWLKLLLCTQPQRKACGVCKSCLLHKAGNHPDYYEVGSIDGKGISVDQIRELTGKLQQTPNQAGVKVVWLRDAERMSVTAANALLKTLEEPTQATYFVVSPERTSRLLPTLRSRMQLHRFNVPSEQQVEQWLAQQLKRVLSAKEHELCKRYHQRPLALLGWLQSDNAPVDQLQQLSAALLGDATWPAVDKASCQGWLSATEQLLGELVRVQQNLGSDHLQLAGEQLRLQRWLTEKNYKVTDLNHWLKSCYGMRRKLAEQSGLNGPLLLQEIWMRLH</sequence>
<keyword evidence="2" id="KW-0808">Transferase</keyword>
<accession>A0ABT8MFD4</accession>
<evidence type="ECO:0000313" key="4">
    <source>
        <dbReference type="EMBL" id="MDN7128634.1"/>
    </source>
</evidence>
<evidence type="ECO:0000256" key="1">
    <source>
        <dbReference type="ARBA" id="ARBA00012417"/>
    </source>
</evidence>
<proteinExistence type="predicted"/>
<dbReference type="InterPro" id="IPR027417">
    <property type="entry name" value="P-loop_NTPase"/>
</dbReference>
<organism evidence="4 5">
    <name type="scientific">Pseudidiomarina terrestris</name>
    <dbReference type="NCBI Taxonomy" id="2820060"/>
    <lineage>
        <taxon>Bacteria</taxon>
        <taxon>Pseudomonadati</taxon>
        <taxon>Pseudomonadota</taxon>
        <taxon>Gammaproteobacteria</taxon>
        <taxon>Alteromonadales</taxon>
        <taxon>Idiomarinaceae</taxon>
        <taxon>Pseudidiomarina</taxon>
    </lineage>
</organism>
<dbReference type="EMBL" id="JAGGJC010000001">
    <property type="protein sequence ID" value="MDN7128634.1"/>
    <property type="molecule type" value="Genomic_DNA"/>
</dbReference>
<reference evidence="4 5" key="1">
    <citation type="submission" date="2021-03" db="EMBL/GenBank/DDBJ databases">
        <title>Pseudidiomarina terrestris, a new bacterium isolated from saline soil.</title>
        <authorList>
            <person name="Galisteo C."/>
            <person name="De La Haba R."/>
            <person name="Sanchez-Porro C."/>
            <person name="Ventosa A."/>
        </authorList>
    </citation>
    <scope>NUCLEOTIDE SEQUENCE [LARGE SCALE GENOMIC DNA]</scope>
    <source>
        <strain evidence="5">1APR75-15</strain>
    </source>
</reference>
<gene>
    <name evidence="4" type="ORF">J6I92_01930</name>
</gene>
<keyword evidence="2" id="KW-0548">Nucleotidyltransferase</keyword>
<comment type="catalytic activity">
    <reaction evidence="3">
        <text>DNA(n) + a 2'-deoxyribonucleoside 5'-triphosphate = DNA(n+1) + diphosphate</text>
        <dbReference type="Rhea" id="RHEA:22508"/>
        <dbReference type="Rhea" id="RHEA-COMP:17339"/>
        <dbReference type="Rhea" id="RHEA-COMP:17340"/>
        <dbReference type="ChEBI" id="CHEBI:33019"/>
        <dbReference type="ChEBI" id="CHEBI:61560"/>
        <dbReference type="ChEBI" id="CHEBI:173112"/>
        <dbReference type="EC" id="2.7.7.7"/>
    </reaction>
</comment>